<evidence type="ECO:0000313" key="1">
    <source>
        <dbReference type="EMBL" id="KAK7196401.1"/>
    </source>
</evidence>
<comment type="caution">
    <text evidence="1">The sequence shown here is derived from an EMBL/GenBank/DDBJ whole genome shotgun (WGS) entry which is preliminary data.</text>
</comment>
<dbReference type="InterPro" id="IPR011333">
    <property type="entry name" value="SKP1/BTB/POZ_sf"/>
</dbReference>
<reference evidence="1 2" key="1">
    <citation type="journal article" date="2021" name="MBio">
        <title>A New Model Trypanosomatid, Novymonas esmeraldas: Genomic Perception of Its 'Candidatus Pandoraea novymonadis' Endosymbiont.</title>
        <authorList>
            <person name="Zakharova A."/>
            <person name="Saura A."/>
            <person name="Butenko A."/>
            <person name="Podesvova L."/>
            <person name="Warmusova S."/>
            <person name="Kostygov A.Y."/>
            <person name="Nenarokova A."/>
            <person name="Lukes J."/>
            <person name="Opperdoes F.R."/>
            <person name="Yurchenko V."/>
        </authorList>
    </citation>
    <scope>NUCLEOTIDE SEQUENCE [LARGE SCALE GENOMIC DNA]</scope>
    <source>
        <strain evidence="1 2">E262AT.01</strain>
    </source>
</reference>
<dbReference type="InterPro" id="IPR036296">
    <property type="entry name" value="SKP1-like_dim_sf"/>
</dbReference>
<evidence type="ECO:0000313" key="2">
    <source>
        <dbReference type="Proteomes" id="UP001430356"/>
    </source>
</evidence>
<accession>A0AAW0ESA1</accession>
<dbReference type="Gene3D" id="3.30.710.10">
    <property type="entry name" value="Potassium Channel Kv1.1, Chain A"/>
    <property type="match status" value="1"/>
</dbReference>
<dbReference type="AlphaFoldDB" id="A0AAW0ESA1"/>
<dbReference type="GO" id="GO:0006511">
    <property type="term" value="P:ubiquitin-dependent protein catabolic process"/>
    <property type="evidence" value="ECO:0007669"/>
    <property type="project" value="InterPro"/>
</dbReference>
<name>A0AAW0ESA1_9TRYP</name>
<dbReference type="EMBL" id="JAECZO010000075">
    <property type="protein sequence ID" value="KAK7196401.1"/>
    <property type="molecule type" value="Genomic_DNA"/>
</dbReference>
<dbReference type="Proteomes" id="UP001430356">
    <property type="component" value="Unassembled WGS sequence"/>
</dbReference>
<keyword evidence="2" id="KW-1185">Reference proteome</keyword>
<evidence type="ECO:0008006" key="3">
    <source>
        <dbReference type="Google" id="ProtNLM"/>
    </source>
</evidence>
<protein>
    <recommendedName>
        <fullName evidence="3">SKP1 component POZ domain-containing protein</fullName>
    </recommendedName>
</protein>
<dbReference type="SUPFAM" id="SSF81382">
    <property type="entry name" value="Skp1 dimerisation domain-like"/>
    <property type="match status" value="1"/>
</dbReference>
<organism evidence="1 2">
    <name type="scientific">Novymonas esmeraldas</name>
    <dbReference type="NCBI Taxonomy" id="1808958"/>
    <lineage>
        <taxon>Eukaryota</taxon>
        <taxon>Discoba</taxon>
        <taxon>Euglenozoa</taxon>
        <taxon>Kinetoplastea</taxon>
        <taxon>Metakinetoplastina</taxon>
        <taxon>Trypanosomatida</taxon>
        <taxon>Trypanosomatidae</taxon>
        <taxon>Novymonas</taxon>
    </lineage>
</organism>
<sequence length="199" mass="22482">MAAPEENALDTRTVLKGPNGEFKVDRDQYVIVHCNDGKYTEVSKSYVKHCPFIGEAEGEDIPEFGYPAAVLENLIRWAVHYGVDGQAASPLIRPCIYRDFVYVATDKWDIDFFHQRLCSPLHQKHFLHTMTAAEEFGMKGLLDFMCIGISCKLRSKDDSSIAHDVMGIDKETPVTSEDLAEVTKDYPWFDDAVKATVKK</sequence>
<proteinExistence type="predicted"/>
<gene>
    <name evidence="1" type="ORF">NESM_000577100</name>
</gene>